<dbReference type="AlphaFoldDB" id="J9D7A3"/>
<feature type="transmembrane region" description="Helical" evidence="2">
    <location>
        <begin position="41"/>
        <end position="60"/>
    </location>
</feature>
<dbReference type="Proteomes" id="UP000003163">
    <property type="component" value="Unassembled WGS sequence"/>
</dbReference>
<evidence type="ECO:0000313" key="3">
    <source>
        <dbReference type="EMBL" id="EJW03656.1"/>
    </source>
</evidence>
<dbReference type="VEuPathDB" id="MicrosporidiaDB:EDEG_02027"/>
<gene>
    <name evidence="3" type="ORF">EDEG_02027</name>
</gene>
<dbReference type="HOGENOM" id="CLU_1061848_0_0_1"/>
<reference evidence="3 4" key="1">
    <citation type="submission" date="2011-08" db="EMBL/GenBank/DDBJ databases">
        <authorList>
            <person name="Liu Z.J."/>
            <person name="Shi F.L."/>
            <person name="Lu J.Q."/>
            <person name="Li M."/>
            <person name="Wang Z.L."/>
        </authorList>
    </citation>
    <scope>NUCLEOTIDE SEQUENCE [LARGE SCALE GENOMIC DNA]</scope>
    <source>
        <strain evidence="3 4">USNM 41457</strain>
    </source>
</reference>
<dbReference type="EMBL" id="AFBI03000033">
    <property type="protein sequence ID" value="EJW03656.1"/>
    <property type="molecule type" value="Genomic_DNA"/>
</dbReference>
<dbReference type="InParanoid" id="J9D7A3"/>
<keyword evidence="4" id="KW-1185">Reference proteome</keyword>
<protein>
    <submittedName>
        <fullName evidence="3">Uncharacterized protein</fullName>
    </submittedName>
</protein>
<feature type="transmembrane region" description="Helical" evidence="2">
    <location>
        <begin position="233"/>
        <end position="257"/>
    </location>
</feature>
<name>J9D7A3_EDHAE</name>
<comment type="caution">
    <text evidence="3">The sequence shown here is derived from an EMBL/GenBank/DDBJ whole genome shotgun (WGS) entry which is preliminary data.</text>
</comment>
<evidence type="ECO:0000256" key="1">
    <source>
        <dbReference type="SAM" id="MobiDB-lite"/>
    </source>
</evidence>
<feature type="region of interest" description="Disordered" evidence="1">
    <location>
        <begin position="69"/>
        <end position="102"/>
    </location>
</feature>
<accession>J9D7A3</accession>
<organism evidence="3 4">
    <name type="scientific">Edhazardia aedis (strain USNM 41457)</name>
    <name type="common">Microsporidian parasite</name>
    <dbReference type="NCBI Taxonomy" id="1003232"/>
    <lineage>
        <taxon>Eukaryota</taxon>
        <taxon>Fungi</taxon>
        <taxon>Fungi incertae sedis</taxon>
        <taxon>Microsporidia</taxon>
        <taxon>Edhazardia</taxon>
    </lineage>
</organism>
<sequence length="262" mass="29522">MINFKLMYRIKDKENLRLINCKLIGNVITKISINRRDPRKYMLVLLLLNAMLAFNTEFAIKQMEAMEQGKPPIHPNDKGQGKKQGQSGSGSGSDGTKNSSKKQTKQFVFQGIDVYGAHQYVRVRNDTGKKPKIFTIVGGDGDENKYKDIETYIYDASTVGNKIQDMGDGKTYKLMLPAATTLKDKGYEFFAAKMSDEDDNNYITEPWHLKDGKFVDSAKIDDKKKTKDDDDGYAWWVYALGVVGIIVVVLLAVVVYIKCTSD</sequence>
<reference evidence="4" key="2">
    <citation type="submission" date="2015-07" db="EMBL/GenBank/DDBJ databases">
        <title>Contrasting host-pathogen interactions and genome evolution in two generalist and specialist microsporidian pathogens of mosquitoes.</title>
        <authorList>
            <consortium name="The Broad Institute Genomics Platform"/>
            <consortium name="The Broad Institute Genome Sequencing Center for Infectious Disease"/>
            <person name="Cuomo C.A."/>
            <person name="Sanscrainte N.D."/>
            <person name="Goldberg J.M."/>
            <person name="Heiman D."/>
            <person name="Young S."/>
            <person name="Zeng Q."/>
            <person name="Becnel J.J."/>
            <person name="Birren B.W."/>
        </authorList>
    </citation>
    <scope>NUCLEOTIDE SEQUENCE [LARGE SCALE GENOMIC DNA]</scope>
    <source>
        <strain evidence="4">USNM 41457</strain>
    </source>
</reference>
<keyword evidence="2" id="KW-1133">Transmembrane helix</keyword>
<keyword evidence="2" id="KW-0472">Membrane</keyword>
<keyword evidence="2" id="KW-0812">Transmembrane</keyword>
<evidence type="ECO:0000256" key="2">
    <source>
        <dbReference type="SAM" id="Phobius"/>
    </source>
</evidence>
<proteinExistence type="predicted"/>
<evidence type="ECO:0000313" key="4">
    <source>
        <dbReference type="Proteomes" id="UP000003163"/>
    </source>
</evidence>